<reference evidence="1" key="1">
    <citation type="submission" date="2020-03" db="EMBL/GenBank/DDBJ databases">
        <title>Castanea mollissima Vanexum genome sequencing.</title>
        <authorList>
            <person name="Staton M."/>
        </authorList>
    </citation>
    <scope>NUCLEOTIDE SEQUENCE</scope>
    <source>
        <tissue evidence="1">Leaf</tissue>
    </source>
</reference>
<gene>
    <name evidence="1" type="ORF">CMV_028540</name>
</gene>
<sequence length="126" mass="14494">MLLDTQSPSGLLNQVMEIIGILPSRCFDGKECFDDPVDIYVDISINGYKNREKNYYICDDTAENTLYLFSPPQRSLQRLLNESNPADQNLVDVSITSDTFYYIKRLGVQVDDVVEYLPTSKKQRTR</sequence>
<name>A0A8J4VE98_9ROSI</name>
<evidence type="ECO:0000313" key="1">
    <source>
        <dbReference type="EMBL" id="KAF3945056.1"/>
    </source>
</evidence>
<protein>
    <submittedName>
        <fullName evidence="1">Uncharacterized protein</fullName>
    </submittedName>
</protein>
<dbReference type="EMBL" id="JRKL02012504">
    <property type="protein sequence ID" value="KAF3945056.1"/>
    <property type="molecule type" value="Genomic_DNA"/>
</dbReference>
<accession>A0A8J4VE98</accession>
<proteinExistence type="predicted"/>
<dbReference type="Proteomes" id="UP000737018">
    <property type="component" value="Unassembled WGS sequence"/>
</dbReference>
<organism evidence="1 2">
    <name type="scientific">Castanea mollissima</name>
    <name type="common">Chinese chestnut</name>
    <dbReference type="NCBI Taxonomy" id="60419"/>
    <lineage>
        <taxon>Eukaryota</taxon>
        <taxon>Viridiplantae</taxon>
        <taxon>Streptophyta</taxon>
        <taxon>Embryophyta</taxon>
        <taxon>Tracheophyta</taxon>
        <taxon>Spermatophyta</taxon>
        <taxon>Magnoliopsida</taxon>
        <taxon>eudicotyledons</taxon>
        <taxon>Gunneridae</taxon>
        <taxon>Pentapetalae</taxon>
        <taxon>rosids</taxon>
        <taxon>fabids</taxon>
        <taxon>Fagales</taxon>
        <taxon>Fagaceae</taxon>
        <taxon>Castanea</taxon>
    </lineage>
</organism>
<keyword evidence="2" id="KW-1185">Reference proteome</keyword>
<dbReference type="AlphaFoldDB" id="A0A8J4VE98"/>
<evidence type="ECO:0000313" key="2">
    <source>
        <dbReference type="Proteomes" id="UP000737018"/>
    </source>
</evidence>
<comment type="caution">
    <text evidence="1">The sequence shown here is derived from an EMBL/GenBank/DDBJ whole genome shotgun (WGS) entry which is preliminary data.</text>
</comment>